<protein>
    <submittedName>
        <fullName evidence="3">Indole prenyltransferase tdiB</fullName>
    </submittedName>
</protein>
<keyword evidence="1 3" id="KW-0808">Transferase</keyword>
<dbReference type="InterPro" id="IPR017795">
    <property type="entry name" value="ABBA_NscD-like"/>
</dbReference>
<evidence type="ECO:0000256" key="2">
    <source>
        <dbReference type="SAM" id="MobiDB-lite"/>
    </source>
</evidence>
<accession>A0A4T0VID0</accession>
<dbReference type="PANTHER" id="PTHR40627:SF5">
    <property type="entry name" value="INDOLE PRENYLTRANSFERASE TDIB"/>
    <property type="match status" value="1"/>
</dbReference>
<evidence type="ECO:0000256" key="1">
    <source>
        <dbReference type="ARBA" id="ARBA00022679"/>
    </source>
</evidence>
<dbReference type="CDD" id="cd13929">
    <property type="entry name" value="PT-DMATS_CymD"/>
    <property type="match status" value="1"/>
</dbReference>
<dbReference type="AlphaFoldDB" id="A0A4T0VID0"/>
<name>A0A4T0VID0_9PEZI</name>
<dbReference type="GO" id="GO:0009820">
    <property type="term" value="P:alkaloid metabolic process"/>
    <property type="evidence" value="ECO:0007669"/>
    <property type="project" value="InterPro"/>
</dbReference>
<comment type="caution">
    <text evidence="3">The sequence shown here is derived from an EMBL/GenBank/DDBJ whole genome shotgun (WGS) entry which is preliminary data.</text>
</comment>
<dbReference type="PANTHER" id="PTHR40627">
    <property type="entry name" value="INDOLE PRENYLTRANSFERASE TDIB-RELATED"/>
    <property type="match status" value="1"/>
</dbReference>
<dbReference type="Proteomes" id="UP000305883">
    <property type="component" value="Unassembled WGS sequence"/>
</dbReference>
<evidence type="ECO:0000313" key="3">
    <source>
        <dbReference type="EMBL" id="TIC91596.1"/>
    </source>
</evidence>
<dbReference type="InterPro" id="IPR033964">
    <property type="entry name" value="ABBA"/>
</dbReference>
<feature type="region of interest" description="Disordered" evidence="2">
    <location>
        <begin position="1"/>
        <end position="24"/>
    </location>
</feature>
<dbReference type="OrthoDB" id="5392033at2759"/>
<dbReference type="NCBIfam" id="TIGR03429">
    <property type="entry name" value="arom_pren_DMATS"/>
    <property type="match status" value="1"/>
</dbReference>
<sequence length="449" mass="50062">MQATASIPPGLPAEHGHAAVGRPGLSAQTQSSNALYVGMNPSPPANPDHRFWWDHFAPFLLSWLCASGCYSESDIAAQLTILRDVVIPAFGPPSVVQHALKPTGSPFELSWNFTPHGNTIRYTFQPMGSRAGTDEDPFGSSNLDDEVLPLLERHSANVDLRWFCQFRDAWMMHRHHADAAAAKEAMKQHANVKIPSQLFLGYDLVGPKAQLKAYFLPIFKHFATGRSTDALAAEMIRSLEPFGPELEDQVRQMEQFLAGCSYPHFIDMVGIDCCDPAKARIKVYVRVNNVSRACVKYFLTMGGRLDDERTRRMLADMDRCWHHVIDEEAGYPDEQDKKPKDPATFHKGIVMAITLSPALNDGVVRTRPYCSWSNYQSSDWGAVGNFAMILKELGMEKEAETYVRGHTATASSVPKRNMDGSGLLTYFGYDYTSDKGPYATSYSMPCFFI</sequence>
<dbReference type="Pfam" id="PF11991">
    <property type="entry name" value="Trp_DMAT"/>
    <property type="match status" value="1"/>
</dbReference>
<gene>
    <name evidence="3" type="ORF">CH35J_010916</name>
</gene>
<organism evidence="3 4">
    <name type="scientific">Colletotrichum higginsianum</name>
    <dbReference type="NCBI Taxonomy" id="80884"/>
    <lineage>
        <taxon>Eukaryota</taxon>
        <taxon>Fungi</taxon>
        <taxon>Dikarya</taxon>
        <taxon>Ascomycota</taxon>
        <taxon>Pezizomycotina</taxon>
        <taxon>Sordariomycetes</taxon>
        <taxon>Hypocreomycetidae</taxon>
        <taxon>Glomerellales</taxon>
        <taxon>Glomerellaceae</taxon>
        <taxon>Colletotrichum</taxon>
        <taxon>Colletotrichum destructivum species complex</taxon>
    </lineage>
</organism>
<proteinExistence type="predicted"/>
<dbReference type="EMBL" id="MWPZ01000009">
    <property type="protein sequence ID" value="TIC91596.1"/>
    <property type="molecule type" value="Genomic_DNA"/>
</dbReference>
<dbReference type="SFLD" id="SFLDG01162">
    <property type="entry name" value="I"/>
    <property type="match status" value="1"/>
</dbReference>
<dbReference type="GO" id="GO:0016765">
    <property type="term" value="F:transferase activity, transferring alkyl or aryl (other than methyl) groups"/>
    <property type="evidence" value="ECO:0007669"/>
    <property type="project" value="InterPro"/>
</dbReference>
<reference evidence="3 4" key="1">
    <citation type="journal article" date="2019" name="Genome Biol. Evol.">
        <title>Genomic Plasticity Mediated by Transposable Elements in the Plant Pathogenic Fungus Colletotrichum higginsianum.</title>
        <authorList>
            <person name="Tsushima A."/>
            <person name="Gan P."/>
            <person name="Kumakura N."/>
            <person name="Narusaka M."/>
            <person name="Takano Y."/>
            <person name="Narusaka Y."/>
            <person name="Shirasu K."/>
        </authorList>
    </citation>
    <scope>NUCLEOTIDE SEQUENCE [LARGE SCALE GENOMIC DNA]</scope>
    <source>
        <strain evidence="3 4">MAFF305635-RFP</strain>
    </source>
</reference>
<evidence type="ECO:0000313" key="4">
    <source>
        <dbReference type="Proteomes" id="UP000305883"/>
    </source>
</evidence>
<dbReference type="SFLD" id="SFLDS00036">
    <property type="entry name" value="Aromatic_Prenyltransferase"/>
    <property type="match status" value="1"/>
</dbReference>